<gene>
    <name evidence="2" type="ORF">ALO53_02901</name>
    <name evidence="3" type="ORF">ALP66_03170</name>
</gene>
<reference evidence="2 4" key="1">
    <citation type="submission" date="2015-09" db="EMBL/GenBank/DDBJ databases">
        <title>Genome announcement of multiple Pseudomonas syringae strains.</title>
        <authorList>
            <person name="Thakur S."/>
            <person name="Wang P.W."/>
            <person name="Gong Y."/>
            <person name="Weir B.S."/>
            <person name="Guttman D.S."/>
        </authorList>
    </citation>
    <scope>NUCLEOTIDE SEQUENCE [LARGE SCALE GENOMIC DNA]</scope>
    <source>
        <strain evidence="2 4">ICMP7840</strain>
    </source>
</reference>
<dbReference type="PANTHER" id="PTHR31527:SF0">
    <property type="entry name" value="RE64534P"/>
    <property type="match status" value="1"/>
</dbReference>
<proteinExistence type="predicted"/>
<evidence type="ECO:0000313" key="3">
    <source>
        <dbReference type="EMBL" id="RMS48050.1"/>
    </source>
</evidence>
<dbReference type="Pfam" id="PF09347">
    <property type="entry name" value="DUF1989"/>
    <property type="match status" value="1"/>
</dbReference>
<evidence type="ECO:0000313" key="4">
    <source>
        <dbReference type="Proteomes" id="UP000050469"/>
    </source>
</evidence>
<dbReference type="InterPro" id="IPR018959">
    <property type="entry name" value="DUF1989"/>
</dbReference>
<dbReference type="AlphaFoldDB" id="A0A0N8RZD0"/>
<dbReference type="PATRIC" id="fig|251724.3.peg.3940"/>
<dbReference type="Proteomes" id="UP000270873">
    <property type="component" value="Unassembled WGS sequence"/>
</dbReference>
<reference evidence="3 5" key="2">
    <citation type="submission" date="2018-08" db="EMBL/GenBank/DDBJ databases">
        <title>Recombination of ecologically and evolutionarily significant loci maintains genetic cohesion in the Pseudomonas syringae species complex.</title>
        <authorList>
            <person name="Dillon M."/>
            <person name="Thakur S."/>
            <person name="Almeida R.N.D."/>
            <person name="Weir B.S."/>
            <person name="Guttman D.S."/>
        </authorList>
    </citation>
    <scope>NUCLEOTIDE SEQUENCE [LARGE SCALE GENOMIC DNA]</scope>
    <source>
        <strain evidence="3 5">ICMP 7847</strain>
    </source>
</reference>
<evidence type="ECO:0000313" key="2">
    <source>
        <dbReference type="EMBL" id="KPX76047.1"/>
    </source>
</evidence>
<accession>A0A0N8RZD0</accession>
<protein>
    <recommendedName>
        <fullName evidence="1">DUF1989 domain-containing protein</fullName>
    </recommendedName>
</protein>
<organism evidence="2 4">
    <name type="scientific">Pseudomonas amygdali pv. photiniae</name>
    <dbReference type="NCBI Taxonomy" id="251724"/>
    <lineage>
        <taxon>Bacteria</taxon>
        <taxon>Pseudomonadati</taxon>
        <taxon>Pseudomonadota</taxon>
        <taxon>Gammaproteobacteria</taxon>
        <taxon>Pseudomonadales</taxon>
        <taxon>Pseudomonadaceae</taxon>
        <taxon>Pseudomonas</taxon>
        <taxon>Pseudomonas amygdali</taxon>
    </lineage>
</organism>
<comment type="caution">
    <text evidence="2">The sequence shown here is derived from an EMBL/GenBank/DDBJ whole genome shotgun (WGS) entry which is preliminary data.</text>
</comment>
<sequence length="312" mass="35229">MAKPITFKKGIRPAICSVEHFHPANEKPCMYKDYPAAYQVSKGAALQVDTAFYERIRTNAQQRTRVEQFEVPIRTGRAWKVKAGQVFRVTTPVGPQVGDFNVWNDNDPRERLWAARTRQLQGAHVSTHDRLWSNLPFLRPLVTITDDSLASYGIDEHGGRLHDLLGTRCDPYVNKMLTGEDFHHHCHSNLTRAVLPHGLTEFDVHDVLNIFQCTGLNHDDMYFMKACPAQKGDYLEFFAEIDLLCALSTCPGGDLSLPMWGPDAQDPLSVCRPLGVEIYDLDAALLEGWQSPERAAYNGQHGLQIAKAEWEK</sequence>
<dbReference type="EMBL" id="RBSP01000407">
    <property type="protein sequence ID" value="RMS48050.1"/>
    <property type="molecule type" value="Genomic_DNA"/>
</dbReference>
<dbReference type="EMBL" id="LJQO01000158">
    <property type="protein sequence ID" value="KPX76047.1"/>
    <property type="molecule type" value="Genomic_DNA"/>
</dbReference>
<name>A0A0N8RZD0_PSEA0</name>
<dbReference type="Proteomes" id="UP000050469">
    <property type="component" value="Unassembled WGS sequence"/>
</dbReference>
<feature type="domain" description="DUF1989" evidence="1">
    <location>
        <begin position="70"/>
        <end position="244"/>
    </location>
</feature>
<evidence type="ECO:0000259" key="1">
    <source>
        <dbReference type="Pfam" id="PF09347"/>
    </source>
</evidence>
<evidence type="ECO:0000313" key="5">
    <source>
        <dbReference type="Proteomes" id="UP000270873"/>
    </source>
</evidence>
<dbReference type="PANTHER" id="PTHR31527">
    <property type="entry name" value="RE64534P"/>
    <property type="match status" value="1"/>
</dbReference>